<dbReference type="Pfam" id="PF05183">
    <property type="entry name" value="RdRP"/>
    <property type="match status" value="1"/>
</dbReference>
<reference evidence="4" key="1">
    <citation type="journal article" date="2020" name="Stud. Mycol.">
        <title>101 Dothideomycetes genomes: a test case for predicting lifestyles and emergence of pathogens.</title>
        <authorList>
            <person name="Haridas S."/>
            <person name="Albert R."/>
            <person name="Binder M."/>
            <person name="Bloem J."/>
            <person name="Labutti K."/>
            <person name="Salamov A."/>
            <person name="Andreopoulos B."/>
            <person name="Baker S."/>
            <person name="Barry K."/>
            <person name="Bills G."/>
            <person name="Bluhm B."/>
            <person name="Cannon C."/>
            <person name="Castanera R."/>
            <person name="Culley D."/>
            <person name="Daum C."/>
            <person name="Ezra D."/>
            <person name="Gonzalez J."/>
            <person name="Henrissat B."/>
            <person name="Kuo A."/>
            <person name="Liang C."/>
            <person name="Lipzen A."/>
            <person name="Lutzoni F."/>
            <person name="Magnuson J."/>
            <person name="Mondo S."/>
            <person name="Nolan M."/>
            <person name="Ohm R."/>
            <person name="Pangilinan J."/>
            <person name="Park H.-J."/>
            <person name="Ramirez L."/>
            <person name="Alfaro M."/>
            <person name="Sun H."/>
            <person name="Tritt A."/>
            <person name="Yoshinaga Y."/>
            <person name="Zwiers L.-H."/>
            <person name="Turgeon B."/>
            <person name="Goodwin S."/>
            <person name="Spatafora J."/>
            <person name="Crous P."/>
            <person name="Grigoriev I."/>
        </authorList>
    </citation>
    <scope>NUCLEOTIDE SEQUENCE</scope>
    <source>
        <strain evidence="4">CBS 121167</strain>
    </source>
</reference>
<dbReference type="GO" id="GO:0003723">
    <property type="term" value="F:RNA binding"/>
    <property type="evidence" value="ECO:0007669"/>
    <property type="project" value="UniProtKB-KW"/>
</dbReference>
<dbReference type="EC" id="2.7.7.48" evidence="1"/>
<evidence type="ECO:0000259" key="3">
    <source>
        <dbReference type="Pfam" id="PF05183"/>
    </source>
</evidence>
<keyword evidence="1" id="KW-0694">RNA-binding</keyword>
<keyword evidence="1" id="KW-0808">Transferase</keyword>
<comment type="similarity">
    <text evidence="1">Belongs to the RdRP family.</text>
</comment>
<dbReference type="Proteomes" id="UP000799438">
    <property type="component" value="Unassembled WGS sequence"/>
</dbReference>
<feature type="domain" description="RDRP core" evidence="3">
    <location>
        <begin position="202"/>
        <end position="435"/>
    </location>
</feature>
<protein>
    <recommendedName>
        <fullName evidence="1">RNA-dependent RNA polymerase</fullName>
        <ecNumber evidence="1">2.7.7.48</ecNumber>
    </recommendedName>
</protein>
<organism evidence="4 5">
    <name type="scientific">Aplosporella prunicola CBS 121167</name>
    <dbReference type="NCBI Taxonomy" id="1176127"/>
    <lineage>
        <taxon>Eukaryota</taxon>
        <taxon>Fungi</taxon>
        <taxon>Dikarya</taxon>
        <taxon>Ascomycota</taxon>
        <taxon>Pezizomycotina</taxon>
        <taxon>Dothideomycetes</taxon>
        <taxon>Dothideomycetes incertae sedis</taxon>
        <taxon>Botryosphaeriales</taxon>
        <taxon>Aplosporellaceae</taxon>
        <taxon>Aplosporella</taxon>
    </lineage>
</organism>
<dbReference type="Gene3D" id="1.10.8.790">
    <property type="entry name" value="RNA-dependent RNA polymerase, slab domain, helical subdomain-like"/>
    <property type="match status" value="1"/>
</dbReference>
<dbReference type="PANTHER" id="PTHR23079:SF55">
    <property type="entry name" value="RNA-DIRECTED RNA POLYMERASE"/>
    <property type="match status" value="1"/>
</dbReference>
<comment type="catalytic activity">
    <reaction evidence="1">
        <text>RNA(n) + a ribonucleoside 5'-triphosphate = RNA(n+1) + diphosphate</text>
        <dbReference type="Rhea" id="RHEA:21248"/>
        <dbReference type="Rhea" id="RHEA-COMP:14527"/>
        <dbReference type="Rhea" id="RHEA-COMP:17342"/>
        <dbReference type="ChEBI" id="CHEBI:33019"/>
        <dbReference type="ChEBI" id="CHEBI:61557"/>
        <dbReference type="ChEBI" id="CHEBI:140395"/>
        <dbReference type="EC" id="2.7.7.48"/>
    </reaction>
</comment>
<dbReference type="GO" id="GO:0031380">
    <property type="term" value="C:nuclear RNA-directed RNA polymerase complex"/>
    <property type="evidence" value="ECO:0007669"/>
    <property type="project" value="TreeGrafter"/>
</dbReference>
<dbReference type="EMBL" id="ML995628">
    <property type="protein sequence ID" value="KAF2135214.1"/>
    <property type="molecule type" value="Genomic_DNA"/>
</dbReference>
<name>A0A6A6AW96_9PEZI</name>
<feature type="region of interest" description="Disordered" evidence="2">
    <location>
        <begin position="1"/>
        <end position="32"/>
    </location>
</feature>
<dbReference type="GO" id="GO:0003968">
    <property type="term" value="F:RNA-directed RNA polymerase activity"/>
    <property type="evidence" value="ECO:0007669"/>
    <property type="project" value="UniProtKB-KW"/>
</dbReference>
<accession>A0A6A6AW96</accession>
<gene>
    <name evidence="4" type="ORF">K452DRAFT_363288</name>
</gene>
<evidence type="ECO:0000313" key="4">
    <source>
        <dbReference type="EMBL" id="KAF2135214.1"/>
    </source>
</evidence>
<evidence type="ECO:0000313" key="5">
    <source>
        <dbReference type="Proteomes" id="UP000799438"/>
    </source>
</evidence>
<dbReference type="OrthoDB" id="5414979at2759"/>
<feature type="compositionally biased region" description="Polar residues" evidence="2">
    <location>
        <begin position="8"/>
        <end position="19"/>
    </location>
</feature>
<evidence type="ECO:0000256" key="1">
    <source>
        <dbReference type="RuleBase" id="RU363098"/>
    </source>
</evidence>
<dbReference type="GeneID" id="54304072"/>
<sequence length="438" mass="49375">MSIPYHGQYSQSLSNSSFPSREDRSPPLSELLPPSQLFPRIHADLQSDAPLRVKWECIRAVLDSDVPIHAIQQILQSTWDDYDSLWDQLSKVLPAERPRVRQRASLEAWRDATTSSGTVMLRGSLVLSGDDSRGYITARLDPLSHEEYGRSFRFSRAFGGDSLQAPDQLEAKLPYVVQKLAQRWKKSSSVARGVLYMCYEVKFFAIKGTGISESTCIKHTPASIEDVIQWLIPLDLEKNRSVLACKLYSRLELGFSKTYPTVAFLPGQIDEVNDAYGNAADEDTRFNDTNLDWAPFTTFMHQSSRVMTDGCARISVKAASALWQCFGTADPVPSVFQGRIANAKGLWLKSTDHEKDAKDPIWIETTASQRKFQRHDEDMDEATFDRNRTTFELLAWSGPLASSHLSVSLLSGLRERGISQSSIAKFIRAQMDFEKDQF</sequence>
<keyword evidence="1" id="KW-0548">Nucleotidyltransferase</keyword>
<dbReference type="PANTHER" id="PTHR23079">
    <property type="entry name" value="RNA-DEPENDENT RNA POLYMERASE"/>
    <property type="match status" value="1"/>
</dbReference>
<proteinExistence type="inferred from homology"/>
<dbReference type="InterPro" id="IPR007855">
    <property type="entry name" value="RDRP"/>
</dbReference>
<dbReference type="AlphaFoldDB" id="A0A6A6AW96"/>
<keyword evidence="5" id="KW-1185">Reference proteome</keyword>
<evidence type="ECO:0000256" key="2">
    <source>
        <dbReference type="SAM" id="MobiDB-lite"/>
    </source>
</evidence>
<dbReference type="RefSeq" id="XP_033390933.1">
    <property type="nucleotide sequence ID" value="XM_033546566.1"/>
</dbReference>
<dbReference type="InterPro" id="IPR057596">
    <property type="entry name" value="RDRP_core"/>
</dbReference>
<keyword evidence="1" id="KW-0696">RNA-directed RNA polymerase</keyword>
<dbReference type="GO" id="GO:0030422">
    <property type="term" value="P:siRNA processing"/>
    <property type="evidence" value="ECO:0007669"/>
    <property type="project" value="TreeGrafter"/>
</dbReference>